<comment type="caution">
    <text evidence="1">The sequence shown here is derived from an EMBL/GenBank/DDBJ whole genome shotgun (WGS) entry which is preliminary data.</text>
</comment>
<sequence length="38" mass="4202">MCQQCNKKPLTLNAIAKGDPTRTLTIRKAFANDGVQRV</sequence>
<protein>
    <submittedName>
        <fullName evidence="1">Uncharacterized protein</fullName>
    </submittedName>
</protein>
<dbReference type="AlphaFoldDB" id="X0YR98"/>
<name>X0YR98_9ZZZZ</name>
<gene>
    <name evidence="1" type="ORF">S01H4_17045</name>
</gene>
<dbReference type="EMBL" id="BART01007494">
    <property type="protein sequence ID" value="GAG58750.1"/>
    <property type="molecule type" value="Genomic_DNA"/>
</dbReference>
<reference evidence="1" key="1">
    <citation type="journal article" date="2014" name="Front. Microbiol.">
        <title>High frequency of phylogenetically diverse reductive dehalogenase-homologous genes in deep subseafloor sedimentary metagenomes.</title>
        <authorList>
            <person name="Kawai M."/>
            <person name="Futagami T."/>
            <person name="Toyoda A."/>
            <person name="Takaki Y."/>
            <person name="Nishi S."/>
            <person name="Hori S."/>
            <person name="Arai W."/>
            <person name="Tsubouchi T."/>
            <person name="Morono Y."/>
            <person name="Uchiyama I."/>
            <person name="Ito T."/>
            <person name="Fujiyama A."/>
            <person name="Inagaki F."/>
            <person name="Takami H."/>
        </authorList>
    </citation>
    <scope>NUCLEOTIDE SEQUENCE</scope>
    <source>
        <strain evidence="1">Expedition CK06-06</strain>
    </source>
</reference>
<feature type="non-terminal residue" evidence="1">
    <location>
        <position position="38"/>
    </location>
</feature>
<evidence type="ECO:0000313" key="1">
    <source>
        <dbReference type="EMBL" id="GAG58750.1"/>
    </source>
</evidence>
<organism evidence="1">
    <name type="scientific">marine sediment metagenome</name>
    <dbReference type="NCBI Taxonomy" id="412755"/>
    <lineage>
        <taxon>unclassified sequences</taxon>
        <taxon>metagenomes</taxon>
        <taxon>ecological metagenomes</taxon>
    </lineage>
</organism>
<proteinExistence type="predicted"/>
<accession>X0YR98</accession>